<evidence type="ECO:0000256" key="1">
    <source>
        <dbReference type="SAM" id="MobiDB-lite"/>
    </source>
</evidence>
<evidence type="ECO:0000313" key="3">
    <source>
        <dbReference type="EMBL" id="KIJ59018.1"/>
    </source>
</evidence>
<dbReference type="HOGENOM" id="CLU_2004236_0_0_1"/>
<dbReference type="EMBL" id="KN839900">
    <property type="protein sequence ID" value="KIJ59018.1"/>
    <property type="molecule type" value="Genomic_DNA"/>
</dbReference>
<reference evidence="3 4" key="1">
    <citation type="submission" date="2014-04" db="EMBL/GenBank/DDBJ databases">
        <title>Evolutionary Origins and Diversification of the Mycorrhizal Mutualists.</title>
        <authorList>
            <consortium name="DOE Joint Genome Institute"/>
            <consortium name="Mycorrhizal Genomics Consortium"/>
            <person name="Kohler A."/>
            <person name="Kuo A."/>
            <person name="Nagy L.G."/>
            <person name="Floudas D."/>
            <person name="Copeland A."/>
            <person name="Barry K.W."/>
            <person name="Cichocki N."/>
            <person name="Veneault-Fourrey C."/>
            <person name="LaButti K."/>
            <person name="Lindquist E.A."/>
            <person name="Lipzen A."/>
            <person name="Lundell T."/>
            <person name="Morin E."/>
            <person name="Murat C."/>
            <person name="Riley R."/>
            <person name="Ohm R."/>
            <person name="Sun H."/>
            <person name="Tunlid A."/>
            <person name="Henrissat B."/>
            <person name="Grigoriev I.V."/>
            <person name="Hibbett D.S."/>
            <person name="Martin F."/>
        </authorList>
    </citation>
    <scope>NUCLEOTIDE SEQUENCE [LARGE SCALE GENOMIC DNA]</scope>
    <source>
        <strain evidence="3 4">MD-312</strain>
    </source>
</reference>
<sequence length="124" mass="13747">MSSSLPLYSSTRVSTGFGRTSSHPSISLLVFMLQRFGSWACRSPSPFCYELRGHSPFPLTSEFYCWVHISLVVVALILTLGTWHFSLALTNNAHKICITGSPLASVMCPYASHFRSLLPKQAHL</sequence>
<accession>A0A0C9VZU2</accession>
<keyword evidence="2" id="KW-1133">Transmembrane helix</keyword>
<feature type="region of interest" description="Disordered" evidence="1">
    <location>
        <begin position="1"/>
        <end position="20"/>
    </location>
</feature>
<evidence type="ECO:0000313" key="4">
    <source>
        <dbReference type="Proteomes" id="UP000053820"/>
    </source>
</evidence>
<keyword evidence="2" id="KW-0812">Transmembrane</keyword>
<feature type="transmembrane region" description="Helical" evidence="2">
    <location>
        <begin position="66"/>
        <end position="85"/>
    </location>
</feature>
<name>A0A0C9VZU2_9AGAM</name>
<gene>
    <name evidence="3" type="ORF">HYDPIDRAFT_33591</name>
</gene>
<proteinExistence type="predicted"/>
<organism evidence="3 4">
    <name type="scientific">Hydnomerulius pinastri MD-312</name>
    <dbReference type="NCBI Taxonomy" id="994086"/>
    <lineage>
        <taxon>Eukaryota</taxon>
        <taxon>Fungi</taxon>
        <taxon>Dikarya</taxon>
        <taxon>Basidiomycota</taxon>
        <taxon>Agaricomycotina</taxon>
        <taxon>Agaricomycetes</taxon>
        <taxon>Agaricomycetidae</taxon>
        <taxon>Boletales</taxon>
        <taxon>Boletales incertae sedis</taxon>
        <taxon>Leucogyrophana</taxon>
    </lineage>
</organism>
<dbReference type="Proteomes" id="UP000053820">
    <property type="component" value="Unassembled WGS sequence"/>
</dbReference>
<keyword evidence="2" id="KW-0472">Membrane</keyword>
<keyword evidence="4" id="KW-1185">Reference proteome</keyword>
<dbReference type="AlphaFoldDB" id="A0A0C9VZU2"/>
<protein>
    <submittedName>
        <fullName evidence="3">Uncharacterized protein</fullName>
    </submittedName>
</protein>
<evidence type="ECO:0000256" key="2">
    <source>
        <dbReference type="SAM" id="Phobius"/>
    </source>
</evidence>